<dbReference type="PANTHER" id="PTHR43582:SF2">
    <property type="entry name" value="LINEARMYCIN RESISTANCE ATP-BINDING PROTEIN LNRL"/>
    <property type="match status" value="1"/>
</dbReference>
<keyword evidence="2 4" id="KW-0067">ATP-binding</keyword>
<dbReference type="InterPro" id="IPR027417">
    <property type="entry name" value="P-loop_NTPase"/>
</dbReference>
<dbReference type="InterPro" id="IPR003439">
    <property type="entry name" value="ABC_transporter-like_ATP-bd"/>
</dbReference>
<evidence type="ECO:0000313" key="4">
    <source>
        <dbReference type="EMBL" id="MBB3152280.1"/>
    </source>
</evidence>
<dbReference type="GO" id="GO:0005524">
    <property type="term" value="F:ATP binding"/>
    <property type="evidence" value="ECO:0007669"/>
    <property type="project" value="UniProtKB-KW"/>
</dbReference>
<gene>
    <name evidence="4" type="ORF">FHS16_002326</name>
</gene>
<proteinExistence type="predicted"/>
<dbReference type="PROSITE" id="PS00211">
    <property type="entry name" value="ABC_TRANSPORTER_1"/>
    <property type="match status" value="1"/>
</dbReference>
<dbReference type="InterPro" id="IPR003593">
    <property type="entry name" value="AAA+_ATPase"/>
</dbReference>
<keyword evidence="1" id="KW-0547">Nucleotide-binding</keyword>
<dbReference type="PANTHER" id="PTHR43582">
    <property type="entry name" value="LINEARMYCIN RESISTANCE ATP-BINDING PROTEIN LNRL"/>
    <property type="match status" value="1"/>
</dbReference>
<sequence>MSPRGYDFIDLFQASEKHTMGLSETKQGVEAEMSLVAFREVVKKYDTTITVNHLNFSIGEGEIFGLLGPNGAGKSTSIHMLSGLLAPSGGDILVDGYSIRKQPIEVKKRIGLVPQELAIYEMLTARENVTFFAKLYGLRGSLLRDRVDEALQFVGLLEKAKDKPSTFSGGMKRRLNIACAIMHRPKLIIMDEPTVGIDPQSRNHILESVRSLNKLGSTVIYTSHYMEEVEAICTRIGILDQGKLIACGTKDELKRQVGQGEKLIFEIDRNSVDMLREISEHPGMQQLDESDLGLKLTATVKESPSILQDLLFIIQKHGINLRKLTRVEPNLESLFLQMTGRTLRDE</sequence>
<comment type="caution">
    <text evidence="4">The sequence shown here is derived from an EMBL/GenBank/DDBJ whole genome shotgun (WGS) entry which is preliminary data.</text>
</comment>
<keyword evidence="5" id="KW-1185">Reference proteome</keyword>
<reference evidence="4 5" key="1">
    <citation type="submission" date="2020-08" db="EMBL/GenBank/DDBJ databases">
        <title>Genomic Encyclopedia of Type Strains, Phase III (KMG-III): the genomes of soil and plant-associated and newly described type strains.</title>
        <authorList>
            <person name="Whitman W."/>
        </authorList>
    </citation>
    <scope>NUCLEOTIDE SEQUENCE [LARGE SCALE GENOMIC DNA]</scope>
    <source>
        <strain evidence="4 5">CECT 8234</strain>
    </source>
</reference>
<dbReference type="SUPFAM" id="SSF52540">
    <property type="entry name" value="P-loop containing nucleoside triphosphate hydrolases"/>
    <property type="match status" value="1"/>
</dbReference>
<evidence type="ECO:0000256" key="1">
    <source>
        <dbReference type="ARBA" id="ARBA00022741"/>
    </source>
</evidence>
<dbReference type="AlphaFoldDB" id="A0A7W5C7T5"/>
<dbReference type="Proteomes" id="UP000518605">
    <property type="component" value="Unassembled WGS sequence"/>
</dbReference>
<feature type="domain" description="ABC transporter" evidence="3">
    <location>
        <begin position="36"/>
        <end position="266"/>
    </location>
</feature>
<dbReference type="Pfam" id="PF00005">
    <property type="entry name" value="ABC_tran"/>
    <property type="match status" value="1"/>
</dbReference>
<name>A0A7W5C7T5_9BACL</name>
<dbReference type="InterPro" id="IPR017871">
    <property type="entry name" value="ABC_transporter-like_CS"/>
</dbReference>
<protein>
    <submittedName>
        <fullName evidence="4">ABC-2 type transport system ATP-binding protein</fullName>
    </submittedName>
</protein>
<evidence type="ECO:0000256" key="2">
    <source>
        <dbReference type="ARBA" id="ARBA00022840"/>
    </source>
</evidence>
<dbReference type="GO" id="GO:0016887">
    <property type="term" value="F:ATP hydrolysis activity"/>
    <property type="evidence" value="ECO:0007669"/>
    <property type="project" value="InterPro"/>
</dbReference>
<organism evidence="4 5">
    <name type="scientific">Paenibacillus endophyticus</name>
    <dbReference type="NCBI Taxonomy" id="1294268"/>
    <lineage>
        <taxon>Bacteria</taxon>
        <taxon>Bacillati</taxon>
        <taxon>Bacillota</taxon>
        <taxon>Bacilli</taxon>
        <taxon>Bacillales</taxon>
        <taxon>Paenibacillaceae</taxon>
        <taxon>Paenibacillus</taxon>
    </lineage>
</organism>
<dbReference type="EMBL" id="JACHXW010000005">
    <property type="protein sequence ID" value="MBB3152280.1"/>
    <property type="molecule type" value="Genomic_DNA"/>
</dbReference>
<evidence type="ECO:0000259" key="3">
    <source>
        <dbReference type="PROSITE" id="PS50893"/>
    </source>
</evidence>
<evidence type="ECO:0000313" key="5">
    <source>
        <dbReference type="Proteomes" id="UP000518605"/>
    </source>
</evidence>
<dbReference type="SMART" id="SM00382">
    <property type="entry name" value="AAA"/>
    <property type="match status" value="1"/>
</dbReference>
<accession>A0A7W5C7T5</accession>
<dbReference type="PROSITE" id="PS50893">
    <property type="entry name" value="ABC_TRANSPORTER_2"/>
    <property type="match status" value="1"/>
</dbReference>
<dbReference type="Gene3D" id="3.40.50.300">
    <property type="entry name" value="P-loop containing nucleotide triphosphate hydrolases"/>
    <property type="match status" value="1"/>
</dbReference>